<sequence>MTKSAMTTGVTEVVCLIYSCSLLVLCTIMCHNLSFHDPCLLDTHFMCVLLCSNKRKFSSANSVSQLLKRLVYLFF</sequence>
<organism evidence="1 2">
    <name type="scientific">Ananas comosus</name>
    <name type="common">Pineapple</name>
    <name type="synonym">Ananas ananas</name>
    <dbReference type="NCBI Taxonomy" id="4615"/>
    <lineage>
        <taxon>Eukaryota</taxon>
        <taxon>Viridiplantae</taxon>
        <taxon>Streptophyta</taxon>
        <taxon>Embryophyta</taxon>
        <taxon>Tracheophyta</taxon>
        <taxon>Spermatophyta</taxon>
        <taxon>Magnoliopsida</taxon>
        <taxon>Liliopsida</taxon>
        <taxon>Poales</taxon>
        <taxon>Bromeliaceae</taxon>
        <taxon>Bromelioideae</taxon>
        <taxon>Ananas</taxon>
    </lineage>
</organism>
<dbReference type="AlphaFoldDB" id="A0A199US95"/>
<evidence type="ECO:0000313" key="1">
    <source>
        <dbReference type="EMBL" id="OAY67677.1"/>
    </source>
</evidence>
<comment type="caution">
    <text evidence="1">The sequence shown here is derived from an EMBL/GenBank/DDBJ whole genome shotgun (WGS) entry which is preliminary data.</text>
</comment>
<proteinExistence type="predicted"/>
<accession>A0A199US95</accession>
<gene>
    <name evidence="1" type="ORF">ACMD2_12067</name>
</gene>
<reference evidence="1 2" key="1">
    <citation type="journal article" date="2016" name="DNA Res.">
        <title>The draft genome of MD-2 pineapple using hybrid error correction of long reads.</title>
        <authorList>
            <person name="Redwan R.M."/>
            <person name="Saidin A."/>
            <person name="Kumar S.V."/>
        </authorList>
    </citation>
    <scope>NUCLEOTIDE SEQUENCE [LARGE SCALE GENOMIC DNA]</scope>
    <source>
        <strain evidence="2">cv. MD2</strain>
        <tissue evidence="1">Leaf</tissue>
    </source>
</reference>
<dbReference type="Proteomes" id="UP000092600">
    <property type="component" value="Unassembled WGS sequence"/>
</dbReference>
<name>A0A199US95_ANACO</name>
<evidence type="ECO:0000313" key="2">
    <source>
        <dbReference type="Proteomes" id="UP000092600"/>
    </source>
</evidence>
<dbReference type="EMBL" id="LSRQ01005409">
    <property type="protein sequence ID" value="OAY67677.1"/>
    <property type="molecule type" value="Genomic_DNA"/>
</dbReference>
<protein>
    <submittedName>
        <fullName evidence="1">Uncharacterized protein</fullName>
    </submittedName>
</protein>